<organism evidence="2 3">
    <name type="scientific">Hyalangium minutum</name>
    <dbReference type="NCBI Taxonomy" id="394096"/>
    <lineage>
        <taxon>Bacteria</taxon>
        <taxon>Pseudomonadati</taxon>
        <taxon>Myxococcota</taxon>
        <taxon>Myxococcia</taxon>
        <taxon>Myxococcales</taxon>
        <taxon>Cystobacterineae</taxon>
        <taxon>Archangiaceae</taxon>
        <taxon>Hyalangium</taxon>
    </lineage>
</organism>
<name>A0A085WEA7_9BACT</name>
<accession>A0A085WEA7</accession>
<dbReference type="OrthoDB" id="5382229at2"/>
<gene>
    <name evidence="2" type="ORF">DB31_1085</name>
</gene>
<keyword evidence="1" id="KW-0732">Signal</keyword>
<reference evidence="2 3" key="1">
    <citation type="submission" date="2014-04" db="EMBL/GenBank/DDBJ databases">
        <title>Genome assembly of Hyalangium minutum DSM 14724.</title>
        <authorList>
            <person name="Sharma G."/>
            <person name="Subramanian S."/>
        </authorList>
    </citation>
    <scope>NUCLEOTIDE SEQUENCE [LARGE SCALE GENOMIC DNA]</scope>
    <source>
        <strain evidence="2 3">DSM 14724</strain>
    </source>
</reference>
<dbReference type="PROSITE" id="PS51257">
    <property type="entry name" value="PROKAR_LIPOPROTEIN"/>
    <property type="match status" value="1"/>
</dbReference>
<protein>
    <recommendedName>
        <fullName evidence="4">Lipoprotein</fullName>
    </recommendedName>
</protein>
<proteinExistence type="predicted"/>
<keyword evidence="3" id="KW-1185">Reference proteome</keyword>
<dbReference type="AlphaFoldDB" id="A0A085WEA7"/>
<feature type="signal peptide" evidence="1">
    <location>
        <begin position="1"/>
        <end position="24"/>
    </location>
</feature>
<dbReference type="EMBL" id="JMCB01000011">
    <property type="protein sequence ID" value="KFE66020.1"/>
    <property type="molecule type" value="Genomic_DNA"/>
</dbReference>
<sequence length="211" mass="23235">MTTRRRVLESVCASALLLFTAACGKDEEEGPKCGEPLYGGSATDEVWMTMVDAQKKSADTSKAVTVTWPYEGAYHSLNNPPPAITWTSPLRASLVRDTPGKLAQASPRRSRGVLSWLGELLIPTAEAHLPPYTGDIYWVQITVPGRECPVEMLTSELSWQLDANTWSPISEPTTQGLSLQITSAYLQENRLKEGPFKMAQPRTFQRLSPSP</sequence>
<evidence type="ECO:0008006" key="4">
    <source>
        <dbReference type="Google" id="ProtNLM"/>
    </source>
</evidence>
<feature type="chain" id="PRO_5001799603" description="Lipoprotein" evidence="1">
    <location>
        <begin position="25"/>
        <end position="211"/>
    </location>
</feature>
<dbReference type="Proteomes" id="UP000028725">
    <property type="component" value="Unassembled WGS sequence"/>
</dbReference>
<evidence type="ECO:0000256" key="1">
    <source>
        <dbReference type="SAM" id="SignalP"/>
    </source>
</evidence>
<evidence type="ECO:0000313" key="3">
    <source>
        <dbReference type="Proteomes" id="UP000028725"/>
    </source>
</evidence>
<dbReference type="STRING" id="394096.DB31_1085"/>
<comment type="caution">
    <text evidence="2">The sequence shown here is derived from an EMBL/GenBank/DDBJ whole genome shotgun (WGS) entry which is preliminary data.</text>
</comment>
<dbReference type="RefSeq" id="WP_044192654.1">
    <property type="nucleotide sequence ID" value="NZ_JMCB01000011.1"/>
</dbReference>
<evidence type="ECO:0000313" key="2">
    <source>
        <dbReference type="EMBL" id="KFE66020.1"/>
    </source>
</evidence>